<name>A0A931GCB3_9BACT</name>
<dbReference type="InterPro" id="IPR011006">
    <property type="entry name" value="CheY-like_superfamily"/>
</dbReference>
<feature type="modified residue" description="4-aspartylphosphate" evidence="1">
    <location>
        <position position="63"/>
    </location>
</feature>
<evidence type="ECO:0000313" key="4">
    <source>
        <dbReference type="EMBL" id="MBG0780169.1"/>
    </source>
</evidence>
<dbReference type="Gene3D" id="3.40.50.2300">
    <property type="match status" value="1"/>
</dbReference>
<evidence type="ECO:0000259" key="3">
    <source>
        <dbReference type="PROSITE" id="PS51832"/>
    </source>
</evidence>
<proteinExistence type="predicted"/>
<dbReference type="InterPro" id="IPR003607">
    <property type="entry name" value="HD/PDEase_dom"/>
</dbReference>
<dbReference type="InterPro" id="IPR037522">
    <property type="entry name" value="HD_GYP_dom"/>
</dbReference>
<reference evidence="4" key="1">
    <citation type="submission" date="2020-07" db="EMBL/GenBank/DDBJ databases">
        <title>Severe corrosion of carbon steel in oil field produced water can be linked to methanogenic archaea containing a special type of NiFe hydrogenase.</title>
        <authorList>
            <person name="Lahme S."/>
            <person name="Mand J."/>
            <person name="Longwell J."/>
            <person name="Smith R."/>
            <person name="Enning D."/>
        </authorList>
    </citation>
    <scope>NUCLEOTIDE SEQUENCE</scope>
    <source>
        <strain evidence="4">MIC098Bin6</strain>
    </source>
</reference>
<dbReference type="Gene3D" id="1.10.3210.10">
    <property type="entry name" value="Hypothetical protein af1432"/>
    <property type="match status" value="1"/>
</dbReference>
<dbReference type="PANTHER" id="PTHR45228">
    <property type="entry name" value="CYCLIC DI-GMP PHOSPHODIESTERASE TM_0186-RELATED"/>
    <property type="match status" value="1"/>
</dbReference>
<accession>A0A931GCB3</accession>
<evidence type="ECO:0000313" key="5">
    <source>
        <dbReference type="Proteomes" id="UP000706172"/>
    </source>
</evidence>
<dbReference type="SMART" id="SM00471">
    <property type="entry name" value="HDc"/>
    <property type="match status" value="1"/>
</dbReference>
<dbReference type="Proteomes" id="UP000706172">
    <property type="component" value="Unassembled WGS sequence"/>
</dbReference>
<evidence type="ECO:0000256" key="1">
    <source>
        <dbReference type="PROSITE-ProRule" id="PRU00169"/>
    </source>
</evidence>
<evidence type="ECO:0000259" key="2">
    <source>
        <dbReference type="PROSITE" id="PS50110"/>
    </source>
</evidence>
<dbReference type="InterPro" id="IPR001789">
    <property type="entry name" value="Sig_transdc_resp-reg_receiver"/>
</dbReference>
<dbReference type="PANTHER" id="PTHR45228:SF5">
    <property type="entry name" value="CYCLIC DI-GMP PHOSPHODIESTERASE VC_1348-RELATED"/>
    <property type="match status" value="1"/>
</dbReference>
<dbReference type="PROSITE" id="PS51832">
    <property type="entry name" value="HD_GYP"/>
    <property type="match status" value="1"/>
</dbReference>
<protein>
    <submittedName>
        <fullName evidence="4">Two-component system response regulator</fullName>
    </submittedName>
</protein>
<dbReference type="SUPFAM" id="SSF52172">
    <property type="entry name" value="CheY-like"/>
    <property type="match status" value="1"/>
</dbReference>
<organism evidence="4 5">
    <name type="scientific">Desulfotignum balticum</name>
    <dbReference type="NCBI Taxonomy" id="115781"/>
    <lineage>
        <taxon>Bacteria</taxon>
        <taxon>Pseudomonadati</taxon>
        <taxon>Thermodesulfobacteriota</taxon>
        <taxon>Desulfobacteria</taxon>
        <taxon>Desulfobacterales</taxon>
        <taxon>Desulfobacteraceae</taxon>
        <taxon>Desulfotignum</taxon>
    </lineage>
</organism>
<comment type="caution">
    <text evidence="4">The sequence shown here is derived from an EMBL/GenBank/DDBJ whole genome shotgun (WGS) entry which is preliminary data.</text>
</comment>
<dbReference type="SMART" id="SM00448">
    <property type="entry name" value="REC"/>
    <property type="match status" value="1"/>
</dbReference>
<dbReference type="CDD" id="cd19920">
    <property type="entry name" value="REC_PA4781-like"/>
    <property type="match status" value="1"/>
</dbReference>
<dbReference type="PROSITE" id="PS50110">
    <property type="entry name" value="RESPONSE_REGULATORY"/>
    <property type="match status" value="1"/>
</dbReference>
<dbReference type="EMBL" id="JACCQK010000606">
    <property type="protein sequence ID" value="MBG0780169.1"/>
    <property type="molecule type" value="Genomic_DNA"/>
</dbReference>
<feature type="domain" description="Response regulatory" evidence="2">
    <location>
        <begin position="15"/>
        <end position="130"/>
    </location>
</feature>
<dbReference type="CDD" id="cd00077">
    <property type="entry name" value="HDc"/>
    <property type="match status" value="1"/>
</dbReference>
<keyword evidence="1" id="KW-0597">Phosphoprotein</keyword>
<dbReference type="InterPro" id="IPR052020">
    <property type="entry name" value="Cyclic_di-GMP/3'3'-cGAMP_PDE"/>
</dbReference>
<feature type="domain" description="HD-GYP" evidence="3">
    <location>
        <begin position="157"/>
        <end position="354"/>
    </location>
</feature>
<dbReference type="SUPFAM" id="SSF109604">
    <property type="entry name" value="HD-domain/PDEase-like"/>
    <property type="match status" value="1"/>
</dbReference>
<dbReference type="Pfam" id="PF00072">
    <property type="entry name" value="Response_reg"/>
    <property type="match status" value="1"/>
</dbReference>
<gene>
    <name evidence="4" type="ORF">H0S81_09640</name>
</gene>
<dbReference type="AlphaFoldDB" id="A0A931GCB3"/>
<sequence>MSREVRFMKTINDCTILLVDDTKSNLDVLVNALKGMYKLGVSLNGEDAVRFAKQNLPDLILLDIIMPGTDGFDVCHRLKADPRTRDIPIIFITAMDDLTHKTKGFDVGAVDYITKPFDITEVKARVKTHLTLKLAGEALKNQNAILEEMVRERTKELRKAQIEVINRLGKAAEYRDQDTGTHINRMSKYCRLMGKALGLSREEYDRLDLASTMHDVGKIGISDNILLKPGKLDTREWESMRSHTRIGEELLSGGTSQLLEVARIIAMTHHEKWDGTGYHQHLKGKDIPLVGRITCICDVFDALISRRPYKDPWPVNEALAEIKKGSGVFFDPELVEVFLSLEPEIRKIVDTHQD</sequence>
<dbReference type="Pfam" id="PF13487">
    <property type="entry name" value="HD_5"/>
    <property type="match status" value="1"/>
</dbReference>
<dbReference type="GO" id="GO:0000160">
    <property type="term" value="P:phosphorelay signal transduction system"/>
    <property type="evidence" value="ECO:0007669"/>
    <property type="project" value="InterPro"/>
</dbReference>